<feature type="compositionally biased region" description="Acidic residues" evidence="11">
    <location>
        <begin position="1224"/>
        <end position="1233"/>
    </location>
</feature>
<dbReference type="PROSITE" id="PS01359">
    <property type="entry name" value="ZF_PHD_1"/>
    <property type="match status" value="1"/>
</dbReference>
<protein>
    <recommendedName>
        <fullName evidence="15">R3H domain-containing protein</fullName>
    </recommendedName>
</protein>
<comment type="subcellular location">
    <subcellularLocation>
        <location evidence="1">Nucleus</location>
    </subcellularLocation>
</comment>
<dbReference type="InterPro" id="IPR036867">
    <property type="entry name" value="R3H_dom_sf"/>
</dbReference>
<organism evidence="14">
    <name type="scientific">Palpitomonas bilix</name>
    <dbReference type="NCBI Taxonomy" id="652834"/>
    <lineage>
        <taxon>Eukaryota</taxon>
        <taxon>Eukaryota incertae sedis</taxon>
    </lineage>
</organism>
<keyword evidence="6" id="KW-0862">Zinc</keyword>
<evidence type="ECO:0000256" key="2">
    <source>
        <dbReference type="ARBA" id="ARBA00007269"/>
    </source>
</evidence>
<feature type="compositionally biased region" description="Low complexity" evidence="11">
    <location>
        <begin position="1088"/>
        <end position="1101"/>
    </location>
</feature>
<dbReference type="EMBL" id="HBIB01027149">
    <property type="protein sequence ID" value="CAE0255382.1"/>
    <property type="molecule type" value="Transcribed_RNA"/>
</dbReference>
<dbReference type="PROSITE" id="PS51061">
    <property type="entry name" value="R3H"/>
    <property type="match status" value="1"/>
</dbReference>
<dbReference type="GO" id="GO:0005634">
    <property type="term" value="C:nucleus"/>
    <property type="evidence" value="ECO:0007669"/>
    <property type="project" value="InterPro"/>
</dbReference>
<dbReference type="PANTHER" id="PTHR12360:SF12">
    <property type="entry name" value="TRANSCRIPTIONAL REPRESSOR NF-X1"/>
    <property type="match status" value="1"/>
</dbReference>
<keyword evidence="8" id="KW-0804">Transcription</keyword>
<feature type="region of interest" description="Disordered" evidence="11">
    <location>
        <begin position="136"/>
        <end position="157"/>
    </location>
</feature>
<dbReference type="GO" id="GO:0008270">
    <property type="term" value="F:zinc ion binding"/>
    <property type="evidence" value="ECO:0007669"/>
    <property type="project" value="UniProtKB-KW"/>
</dbReference>
<dbReference type="Pfam" id="PF01422">
    <property type="entry name" value="zf-NF-X1"/>
    <property type="match status" value="7"/>
</dbReference>
<evidence type="ECO:0000256" key="11">
    <source>
        <dbReference type="SAM" id="MobiDB-lite"/>
    </source>
</evidence>
<feature type="region of interest" description="Disordered" evidence="11">
    <location>
        <begin position="1082"/>
        <end position="1110"/>
    </location>
</feature>
<dbReference type="GO" id="GO:0000981">
    <property type="term" value="F:DNA-binding transcription factor activity, RNA polymerase II-specific"/>
    <property type="evidence" value="ECO:0007669"/>
    <property type="project" value="TreeGrafter"/>
</dbReference>
<dbReference type="InterPro" id="IPR000967">
    <property type="entry name" value="Znf_NFX1"/>
</dbReference>
<dbReference type="SUPFAM" id="SSF57850">
    <property type="entry name" value="RING/U-box"/>
    <property type="match status" value="1"/>
</dbReference>
<reference evidence="14" key="1">
    <citation type="submission" date="2021-01" db="EMBL/GenBank/DDBJ databases">
        <authorList>
            <person name="Corre E."/>
            <person name="Pelletier E."/>
            <person name="Niang G."/>
            <person name="Scheremetjew M."/>
            <person name="Finn R."/>
            <person name="Kale V."/>
            <person name="Holt S."/>
            <person name="Cochrane G."/>
            <person name="Meng A."/>
            <person name="Brown T."/>
            <person name="Cohen L."/>
        </authorList>
    </citation>
    <scope>NUCLEOTIDE SEQUENCE</scope>
    <source>
        <strain evidence="14">NIES-2562</strain>
    </source>
</reference>
<keyword evidence="4" id="KW-0677">Repeat</keyword>
<evidence type="ECO:0000256" key="6">
    <source>
        <dbReference type="ARBA" id="ARBA00022833"/>
    </source>
</evidence>
<keyword evidence="7" id="KW-0805">Transcription regulation</keyword>
<dbReference type="CDD" id="cd06008">
    <property type="entry name" value="NF-X1-zinc-finger"/>
    <property type="match status" value="5"/>
</dbReference>
<feature type="region of interest" description="Disordered" evidence="11">
    <location>
        <begin position="1224"/>
        <end position="1251"/>
    </location>
</feature>
<gene>
    <name evidence="14" type="ORF">PBIL07802_LOCUS17636</name>
</gene>
<keyword evidence="3" id="KW-0479">Metal-binding</keyword>
<dbReference type="Pfam" id="PF01424">
    <property type="entry name" value="R3H"/>
    <property type="match status" value="1"/>
</dbReference>
<dbReference type="PANTHER" id="PTHR12360">
    <property type="entry name" value="NUCLEAR TRANSCRIPTION FACTOR, X-BOX BINDING 1 NFX1"/>
    <property type="match status" value="1"/>
</dbReference>
<feature type="domain" description="RING-type" evidence="12">
    <location>
        <begin position="43"/>
        <end position="90"/>
    </location>
</feature>
<dbReference type="SMART" id="SM00393">
    <property type="entry name" value="R3H"/>
    <property type="match status" value="1"/>
</dbReference>
<evidence type="ECO:0000256" key="1">
    <source>
        <dbReference type="ARBA" id="ARBA00004123"/>
    </source>
</evidence>
<feature type="compositionally biased region" description="Basic and acidic residues" evidence="11">
    <location>
        <begin position="1128"/>
        <end position="1138"/>
    </location>
</feature>
<dbReference type="SUPFAM" id="SSF82708">
    <property type="entry name" value="R3H domain"/>
    <property type="match status" value="1"/>
</dbReference>
<evidence type="ECO:0000256" key="8">
    <source>
        <dbReference type="ARBA" id="ARBA00023163"/>
    </source>
</evidence>
<feature type="compositionally biased region" description="Basic and acidic residues" evidence="11">
    <location>
        <begin position="1234"/>
        <end position="1251"/>
    </location>
</feature>
<keyword evidence="5 10" id="KW-0863">Zinc-finger</keyword>
<evidence type="ECO:0000259" key="12">
    <source>
        <dbReference type="PROSITE" id="PS50089"/>
    </source>
</evidence>
<feature type="domain" description="R3H" evidence="13">
    <location>
        <begin position="901"/>
        <end position="964"/>
    </location>
</feature>
<dbReference type="SMART" id="SM00438">
    <property type="entry name" value="ZnF_NFX"/>
    <property type="match status" value="8"/>
</dbReference>
<dbReference type="InterPro" id="IPR001841">
    <property type="entry name" value="Znf_RING"/>
</dbReference>
<dbReference type="PROSITE" id="PS50089">
    <property type="entry name" value="ZF_RING_2"/>
    <property type="match status" value="1"/>
</dbReference>
<dbReference type="AlphaFoldDB" id="A0A7S3DER7"/>
<evidence type="ECO:0000256" key="3">
    <source>
        <dbReference type="ARBA" id="ARBA00022723"/>
    </source>
</evidence>
<feature type="region of interest" description="Disordered" evidence="11">
    <location>
        <begin position="1128"/>
        <end position="1193"/>
    </location>
</feature>
<evidence type="ECO:0000256" key="4">
    <source>
        <dbReference type="ARBA" id="ARBA00022737"/>
    </source>
</evidence>
<dbReference type="InterPro" id="IPR019786">
    <property type="entry name" value="Zinc_finger_PHD-type_CS"/>
</dbReference>
<evidence type="ECO:0008006" key="15">
    <source>
        <dbReference type="Google" id="ProtNLM"/>
    </source>
</evidence>
<keyword evidence="9" id="KW-0539">Nucleus</keyword>
<comment type="similarity">
    <text evidence="2">Belongs to the NFX1 family.</text>
</comment>
<evidence type="ECO:0000256" key="10">
    <source>
        <dbReference type="PROSITE-ProRule" id="PRU00175"/>
    </source>
</evidence>
<evidence type="ECO:0000256" key="7">
    <source>
        <dbReference type="ARBA" id="ARBA00023015"/>
    </source>
</evidence>
<accession>A0A7S3DER7</accession>
<evidence type="ECO:0000313" key="14">
    <source>
        <dbReference type="EMBL" id="CAE0255382.1"/>
    </source>
</evidence>
<evidence type="ECO:0000256" key="5">
    <source>
        <dbReference type="ARBA" id="ARBA00022771"/>
    </source>
</evidence>
<evidence type="ECO:0000256" key="9">
    <source>
        <dbReference type="ARBA" id="ARBA00023242"/>
    </source>
</evidence>
<feature type="region of interest" description="Disordered" evidence="11">
    <location>
        <begin position="859"/>
        <end position="882"/>
    </location>
</feature>
<dbReference type="InterPro" id="IPR034078">
    <property type="entry name" value="NFX1_fam"/>
</dbReference>
<name>A0A7S3DER7_9EUKA</name>
<dbReference type="GO" id="GO:0000977">
    <property type="term" value="F:RNA polymerase II transcription regulatory region sequence-specific DNA binding"/>
    <property type="evidence" value="ECO:0007669"/>
    <property type="project" value="TreeGrafter"/>
</dbReference>
<proteinExistence type="inferred from homology"/>
<dbReference type="InterPro" id="IPR001374">
    <property type="entry name" value="R3H_dom"/>
</dbReference>
<dbReference type="Gene3D" id="3.30.1370.50">
    <property type="entry name" value="R3H-like domain"/>
    <property type="match status" value="1"/>
</dbReference>
<sequence>MPPRVSREDSIATESDDLSLQNVDHLSFRDLLIAKIKHRKLDCAVCYDRIGSGGKIWNCSSCHNIFHLSCIQRWGAKTSAEGTFSCPTCQYLHLSPSMRKYVCFCGKRENPDDDPSVLPHSCGEVCGKRLKPVAGAGTTTTSGQSGEGGGDGVESTHAEVSPADTRLRLQCPHHCSLLCHPGPCPGCNRLHPDPVRCHCGRNSCMRRCGELNTPFECGEVCGKMLRCGKHKCEQSCHAGPCPPCTRQEPQKCFCGSTAAMKPCGDGLEEEKKWEERRREQLAKTVDDIMLDQFVRLSLNHSGREAEGEEGKGVSKARIPSRFSCGRVCDKPLPCGLHTCESVCHRGPCLPCPLDPTFSKRGRRCGCGKVCAVEDVGVTRSACTDELKSCGGVCGRLYLCRAHSCDRTCHDGPCDSKKHAEYLTLSDDDAYTARLEHLDKPMVGCSGEQDLSCRCGTSSIRLPCKVIERIRMGKAPLADEQGAGEDDGSVVYAFDVPVRMGRELKMNKMSFVTHKDDPSAPIYFVCASVCGMKRTCGKHRCSTRCCIHKRLYQGREGRERAQIPCPLTCNKQLRCGNHRCQLPCHAGPCIPCMEISFEEYRCPCGRTVMEPPIPCGAKLPECPYTCTLERECGHRDEHPCHPRSEPCPPCMAFIWQTCACGGAAKEVRCSQRNMITCGKPCKKTLPCGMHACTRHCHEGECQPFHPRCVAPHLLGQEENNGSGGDVEAEHRRATAALQRFRQGTLQSKTFGGPDAGGGCGHRCVRDRQCGHRCQYLCHPALPCPDVDCNAVVDAVCDCGRIHRKVKCCELSTLPKPVKFPVPTPARLLYCDDDCARLKRDRDLALALGIVNTAMKPVGYSATSHHTGGGQGGSRTHEGEEPLAISGPLPISESLYEMSRKEDSFVREVEVKMQKLIDDATMRLVRFPPMPRPKRRVVHELAALYGLDSISYDPEPQRHVEVMRSSSSRRPFMSSFVADFCKVTERGAQSAATAATSAPGKRSLVFYDLEEGTTPEAIERQLFEYADDVAVHWRGERPRSSDDYKTGRAQIIATFRTQSACQRAMASLGGGQRGSFRVRELDTGSVTTLGPSEGEGSSAGSSGMWMRAKSNAAPSAEGPAWLLARRAMREEAAGKTKGEGEGAGSESGDSKADGAWGGGTASTSKNWREDVRSKSPAADDWEELAESEHESSSRLGSNIAVHASASAPNFVQANRFAFISDAADEWETIEVEEGEREGRGGDGEEREGAEKGK</sequence>
<dbReference type="SMART" id="SM00184">
    <property type="entry name" value="RING"/>
    <property type="match status" value="1"/>
</dbReference>
<evidence type="ECO:0000259" key="13">
    <source>
        <dbReference type="PROSITE" id="PS51061"/>
    </source>
</evidence>